<evidence type="ECO:0000313" key="1">
    <source>
        <dbReference type="EMBL" id="KAH6940444.1"/>
    </source>
</evidence>
<gene>
    <name evidence="1" type="ORF">HPB50_027594</name>
</gene>
<accession>A0ACB7T372</accession>
<sequence>MRASAETACRGGQRYPRGPRERKEKEGSRRGLAPYAVQENQRLVRSPADEGGAQDARGKDLPQVAKGFSANVRPRQTGQGGACH</sequence>
<dbReference type="Proteomes" id="UP000821845">
    <property type="component" value="Chromosome 2"/>
</dbReference>
<proteinExistence type="predicted"/>
<reference evidence="1" key="1">
    <citation type="submission" date="2020-05" db="EMBL/GenBank/DDBJ databases">
        <title>Large-scale comparative analyses of tick genomes elucidate their genetic diversity and vector capacities.</title>
        <authorList>
            <person name="Jia N."/>
            <person name="Wang J."/>
            <person name="Shi W."/>
            <person name="Du L."/>
            <person name="Sun Y."/>
            <person name="Zhan W."/>
            <person name="Jiang J."/>
            <person name="Wang Q."/>
            <person name="Zhang B."/>
            <person name="Ji P."/>
            <person name="Sakyi L.B."/>
            <person name="Cui X."/>
            <person name="Yuan T."/>
            <person name="Jiang B."/>
            <person name="Yang W."/>
            <person name="Lam T.T.-Y."/>
            <person name="Chang Q."/>
            <person name="Ding S."/>
            <person name="Wang X."/>
            <person name="Zhu J."/>
            <person name="Ruan X."/>
            <person name="Zhao L."/>
            <person name="Wei J."/>
            <person name="Que T."/>
            <person name="Du C."/>
            <person name="Cheng J."/>
            <person name="Dai P."/>
            <person name="Han X."/>
            <person name="Huang E."/>
            <person name="Gao Y."/>
            <person name="Liu J."/>
            <person name="Shao H."/>
            <person name="Ye R."/>
            <person name="Li L."/>
            <person name="Wei W."/>
            <person name="Wang X."/>
            <person name="Wang C."/>
            <person name="Yang T."/>
            <person name="Huo Q."/>
            <person name="Li W."/>
            <person name="Guo W."/>
            <person name="Chen H."/>
            <person name="Zhou L."/>
            <person name="Ni X."/>
            <person name="Tian J."/>
            <person name="Zhou Y."/>
            <person name="Sheng Y."/>
            <person name="Liu T."/>
            <person name="Pan Y."/>
            <person name="Xia L."/>
            <person name="Li J."/>
            <person name="Zhao F."/>
            <person name="Cao W."/>
        </authorList>
    </citation>
    <scope>NUCLEOTIDE SEQUENCE</scope>
    <source>
        <strain evidence="1">Hyas-2018</strain>
    </source>
</reference>
<dbReference type="EMBL" id="CM023482">
    <property type="protein sequence ID" value="KAH6940444.1"/>
    <property type="molecule type" value="Genomic_DNA"/>
</dbReference>
<organism evidence="1 2">
    <name type="scientific">Hyalomma asiaticum</name>
    <name type="common">Tick</name>
    <dbReference type="NCBI Taxonomy" id="266040"/>
    <lineage>
        <taxon>Eukaryota</taxon>
        <taxon>Metazoa</taxon>
        <taxon>Ecdysozoa</taxon>
        <taxon>Arthropoda</taxon>
        <taxon>Chelicerata</taxon>
        <taxon>Arachnida</taxon>
        <taxon>Acari</taxon>
        <taxon>Parasitiformes</taxon>
        <taxon>Ixodida</taxon>
        <taxon>Ixodoidea</taxon>
        <taxon>Ixodidae</taxon>
        <taxon>Hyalomminae</taxon>
        <taxon>Hyalomma</taxon>
    </lineage>
</organism>
<keyword evidence="2" id="KW-1185">Reference proteome</keyword>
<evidence type="ECO:0000313" key="2">
    <source>
        <dbReference type="Proteomes" id="UP000821845"/>
    </source>
</evidence>
<protein>
    <submittedName>
        <fullName evidence="1">Uncharacterized protein</fullName>
    </submittedName>
</protein>
<name>A0ACB7T372_HYAAI</name>
<comment type="caution">
    <text evidence="1">The sequence shown here is derived from an EMBL/GenBank/DDBJ whole genome shotgun (WGS) entry which is preliminary data.</text>
</comment>